<dbReference type="Proteomes" id="UP000828941">
    <property type="component" value="Chromosome 9"/>
</dbReference>
<name>A0ACB9MP30_BAUVA</name>
<sequence>MRKHVFKHLVSDLTQQFGLKPTQHIGINEAVAMFSYMIRHGAPYRDVEERFQHPGDTVQQVCNGGPTVVEITRPVSIRESNES</sequence>
<accession>A0ACB9MP30</accession>
<proteinExistence type="predicted"/>
<evidence type="ECO:0000313" key="1">
    <source>
        <dbReference type="EMBL" id="KAI4324110.1"/>
    </source>
</evidence>
<dbReference type="EMBL" id="CM039434">
    <property type="protein sequence ID" value="KAI4324110.1"/>
    <property type="molecule type" value="Genomic_DNA"/>
</dbReference>
<reference evidence="1 2" key="1">
    <citation type="journal article" date="2022" name="DNA Res.">
        <title>Chromosomal-level genome assembly of the orchid tree Bauhinia variegata (Leguminosae; Cercidoideae) supports the allotetraploid origin hypothesis of Bauhinia.</title>
        <authorList>
            <person name="Zhong Y."/>
            <person name="Chen Y."/>
            <person name="Zheng D."/>
            <person name="Pang J."/>
            <person name="Liu Y."/>
            <person name="Luo S."/>
            <person name="Meng S."/>
            <person name="Qian L."/>
            <person name="Wei D."/>
            <person name="Dai S."/>
            <person name="Zhou R."/>
        </authorList>
    </citation>
    <scope>NUCLEOTIDE SEQUENCE [LARGE SCALE GENOMIC DNA]</scope>
    <source>
        <strain evidence="1">BV-YZ2020</strain>
    </source>
</reference>
<comment type="caution">
    <text evidence="1">The sequence shown here is derived from an EMBL/GenBank/DDBJ whole genome shotgun (WGS) entry which is preliminary data.</text>
</comment>
<protein>
    <submittedName>
        <fullName evidence="1">Uncharacterized protein</fullName>
    </submittedName>
</protein>
<organism evidence="1 2">
    <name type="scientific">Bauhinia variegata</name>
    <name type="common">Purple orchid tree</name>
    <name type="synonym">Phanera variegata</name>
    <dbReference type="NCBI Taxonomy" id="167791"/>
    <lineage>
        <taxon>Eukaryota</taxon>
        <taxon>Viridiplantae</taxon>
        <taxon>Streptophyta</taxon>
        <taxon>Embryophyta</taxon>
        <taxon>Tracheophyta</taxon>
        <taxon>Spermatophyta</taxon>
        <taxon>Magnoliopsida</taxon>
        <taxon>eudicotyledons</taxon>
        <taxon>Gunneridae</taxon>
        <taxon>Pentapetalae</taxon>
        <taxon>rosids</taxon>
        <taxon>fabids</taxon>
        <taxon>Fabales</taxon>
        <taxon>Fabaceae</taxon>
        <taxon>Cercidoideae</taxon>
        <taxon>Cercideae</taxon>
        <taxon>Bauhiniinae</taxon>
        <taxon>Bauhinia</taxon>
    </lineage>
</organism>
<keyword evidence="2" id="KW-1185">Reference proteome</keyword>
<gene>
    <name evidence="1" type="ORF">L6164_023673</name>
</gene>
<evidence type="ECO:0000313" key="2">
    <source>
        <dbReference type="Proteomes" id="UP000828941"/>
    </source>
</evidence>